<keyword evidence="3" id="KW-1185">Reference proteome</keyword>
<organism evidence="2 3">
    <name type="scientific">Acer negundo</name>
    <name type="common">Box elder</name>
    <dbReference type="NCBI Taxonomy" id="4023"/>
    <lineage>
        <taxon>Eukaryota</taxon>
        <taxon>Viridiplantae</taxon>
        <taxon>Streptophyta</taxon>
        <taxon>Embryophyta</taxon>
        <taxon>Tracheophyta</taxon>
        <taxon>Spermatophyta</taxon>
        <taxon>Magnoliopsida</taxon>
        <taxon>eudicotyledons</taxon>
        <taxon>Gunneridae</taxon>
        <taxon>Pentapetalae</taxon>
        <taxon>rosids</taxon>
        <taxon>malvids</taxon>
        <taxon>Sapindales</taxon>
        <taxon>Sapindaceae</taxon>
        <taxon>Hippocastanoideae</taxon>
        <taxon>Acereae</taxon>
        <taxon>Acer</taxon>
    </lineage>
</organism>
<reference evidence="2" key="1">
    <citation type="journal article" date="2022" name="Plant J.">
        <title>Strategies of tolerance reflected in two North American maple genomes.</title>
        <authorList>
            <person name="McEvoy S.L."/>
            <person name="Sezen U.U."/>
            <person name="Trouern-Trend A."/>
            <person name="McMahon S.M."/>
            <person name="Schaberg P.G."/>
            <person name="Yang J."/>
            <person name="Wegrzyn J.L."/>
            <person name="Swenson N.G."/>
        </authorList>
    </citation>
    <scope>NUCLEOTIDE SEQUENCE</scope>
    <source>
        <strain evidence="2">91603</strain>
    </source>
</reference>
<gene>
    <name evidence="2" type="ORF">LWI28_024234</name>
</gene>
<dbReference type="AlphaFoldDB" id="A0AAD5J2C7"/>
<reference evidence="2" key="2">
    <citation type="submission" date="2023-02" db="EMBL/GenBank/DDBJ databases">
        <authorList>
            <person name="Swenson N.G."/>
            <person name="Wegrzyn J.L."/>
            <person name="Mcevoy S.L."/>
        </authorList>
    </citation>
    <scope>NUCLEOTIDE SEQUENCE</scope>
    <source>
        <strain evidence="2">91603</strain>
        <tissue evidence="2">Leaf</tissue>
    </source>
</reference>
<dbReference type="EMBL" id="JAJSOW010000101">
    <property type="protein sequence ID" value="KAI9182327.1"/>
    <property type="molecule type" value="Genomic_DNA"/>
</dbReference>
<feature type="transmembrane region" description="Helical" evidence="1">
    <location>
        <begin position="172"/>
        <end position="197"/>
    </location>
</feature>
<keyword evidence="1" id="KW-1133">Transmembrane helix</keyword>
<protein>
    <submittedName>
        <fullName evidence="2">Uncharacterized protein</fullName>
    </submittedName>
</protein>
<dbReference type="Proteomes" id="UP001064489">
    <property type="component" value="Chromosome 4"/>
</dbReference>
<name>A0AAD5J2C7_ACENE</name>
<evidence type="ECO:0000313" key="3">
    <source>
        <dbReference type="Proteomes" id="UP001064489"/>
    </source>
</evidence>
<sequence>MSRPQFELHLPGSEILEFFSYWIEGRKITWPPPHCLLKDELIGCCVCAVISITDYVHIECRVENMNRSYFLSSHDYVSLWYPWYDFKGDDHLWLAYVSKNTLNHNDGEYDCGKGVTAWFEINVSSIHIIIEEAVDGSMEEGDYSEDSSVEESDYSEDGSGWVHQLQPHWPKFVSLGAFLVALFGWRCVLLVLLLFLFSCLASRSYAGFFIEDGLFA</sequence>
<comment type="caution">
    <text evidence="2">The sequence shown here is derived from an EMBL/GenBank/DDBJ whole genome shotgun (WGS) entry which is preliminary data.</text>
</comment>
<evidence type="ECO:0000313" key="2">
    <source>
        <dbReference type="EMBL" id="KAI9182327.1"/>
    </source>
</evidence>
<accession>A0AAD5J2C7</accession>
<evidence type="ECO:0000256" key="1">
    <source>
        <dbReference type="SAM" id="Phobius"/>
    </source>
</evidence>
<keyword evidence="1" id="KW-0472">Membrane</keyword>
<keyword evidence="1" id="KW-0812">Transmembrane</keyword>
<proteinExistence type="predicted"/>